<comment type="similarity">
    <text evidence="3">Belongs to the membrane-bound acyltransferase family.</text>
</comment>
<evidence type="ECO:0000256" key="5">
    <source>
        <dbReference type="ARBA" id="ARBA00022692"/>
    </source>
</evidence>
<gene>
    <name evidence="12" type="ORF">TCNE_LOCUS1105</name>
</gene>
<feature type="transmembrane region" description="Helical" evidence="11">
    <location>
        <begin position="209"/>
        <end position="229"/>
    </location>
</feature>
<feature type="transmembrane region" description="Helical" evidence="11">
    <location>
        <begin position="439"/>
        <end position="457"/>
    </location>
</feature>
<feature type="transmembrane region" description="Helical" evidence="11">
    <location>
        <begin position="93"/>
        <end position="112"/>
    </location>
</feature>
<evidence type="ECO:0000256" key="2">
    <source>
        <dbReference type="ARBA" id="ARBA00005074"/>
    </source>
</evidence>
<dbReference type="PANTHER" id="PTHR13906">
    <property type="entry name" value="PORCUPINE"/>
    <property type="match status" value="1"/>
</dbReference>
<dbReference type="Pfam" id="PF03062">
    <property type="entry name" value="MBOAT"/>
    <property type="match status" value="1"/>
</dbReference>
<dbReference type="GO" id="GO:0071617">
    <property type="term" value="F:lysophospholipid acyltransferase activity"/>
    <property type="evidence" value="ECO:0007669"/>
    <property type="project" value="TreeGrafter"/>
</dbReference>
<comment type="pathway">
    <text evidence="2">Lipid metabolism; phospholipid metabolism.</text>
</comment>
<evidence type="ECO:0000256" key="7">
    <source>
        <dbReference type="ARBA" id="ARBA00023136"/>
    </source>
</evidence>
<protein>
    <recommendedName>
        <fullName evidence="10">Lysophospholipid acyltransferase 7</fullName>
    </recommendedName>
</protein>
<evidence type="ECO:0000256" key="6">
    <source>
        <dbReference type="ARBA" id="ARBA00022989"/>
    </source>
</evidence>
<keyword evidence="6 11" id="KW-1133">Transmembrane helix</keyword>
<dbReference type="GO" id="GO:0044233">
    <property type="term" value="C:mitochondria-associated endoplasmic reticulum membrane contact site"/>
    <property type="evidence" value="ECO:0007669"/>
    <property type="project" value="TreeGrafter"/>
</dbReference>
<comment type="subcellular location">
    <subcellularLocation>
        <location evidence="1">Membrane</location>
        <topology evidence="1">Multi-pass membrane protein</topology>
    </subcellularLocation>
</comment>
<organism evidence="13 14">
    <name type="scientific">Toxocara canis</name>
    <name type="common">Canine roundworm</name>
    <dbReference type="NCBI Taxonomy" id="6265"/>
    <lineage>
        <taxon>Eukaryota</taxon>
        <taxon>Metazoa</taxon>
        <taxon>Ecdysozoa</taxon>
        <taxon>Nematoda</taxon>
        <taxon>Chromadorea</taxon>
        <taxon>Rhabditida</taxon>
        <taxon>Spirurina</taxon>
        <taxon>Ascaridomorpha</taxon>
        <taxon>Ascaridoidea</taxon>
        <taxon>Toxocaridae</taxon>
        <taxon>Toxocara</taxon>
    </lineage>
</organism>
<evidence type="ECO:0000256" key="9">
    <source>
        <dbReference type="ARBA" id="ARBA00025707"/>
    </source>
</evidence>
<evidence type="ECO:0000256" key="3">
    <source>
        <dbReference type="ARBA" id="ARBA00010323"/>
    </source>
</evidence>
<dbReference type="Proteomes" id="UP000050794">
    <property type="component" value="Unassembled WGS sequence"/>
</dbReference>
<feature type="transmembrane region" description="Helical" evidence="11">
    <location>
        <begin position="70"/>
        <end position="86"/>
    </location>
</feature>
<evidence type="ECO:0000256" key="4">
    <source>
        <dbReference type="ARBA" id="ARBA00022679"/>
    </source>
</evidence>
<dbReference type="GO" id="GO:0030258">
    <property type="term" value="P:lipid modification"/>
    <property type="evidence" value="ECO:0007669"/>
    <property type="project" value="TreeGrafter"/>
</dbReference>
<name>A0A183TXY5_TOXCA</name>
<dbReference type="InterPro" id="IPR049941">
    <property type="entry name" value="LPLAT_7/PORCN-like"/>
</dbReference>
<sequence length="483" mass="56768">MSSTANASMWTAVSYLIMERVDDLVYAELLLFSFFFSIVMRLVSNGMIREVFGAFIGISMVYYFTGWKLLYSLIIVGINILLLTFVKNGRLPLYSFFLTFMYLGVLRVIHLFGLPPLIAHANAVQLIMTLRLVGLSFEVEDSRRKHAFKYDQARVRFIVEPNWWRTFFYAYNFPGLFTGPYYTYAMHRDVVDNNDVMEISVWSEVRWRLWNLAWALPAFIILVYAFPLQVMREEQFYDETVFYRIWVSGLVFFWMRCRVYSAWMVAESICVLSGIGIYPESSCARAGQGPTRIDHFKEEMNAPGTVYDSEAVRNLDIWAIEFTPSFRGGMRAWNRTVQFWLANYVYKRVPRDFGVLLTMSVSAYWHGVHPGYYLSFLTVPLCTLAEDQILSIVPRDENGNVPLLFSVFWYIVRQLGFTLMASGFLLLTWQDTIRYWDSVHFHVHWIMVTVIIFAWLYKTLHYAGRLRWSTLLTTFILYARFIF</sequence>
<keyword evidence="8" id="KW-0012">Acyltransferase</keyword>
<feature type="transmembrane region" description="Helical" evidence="11">
    <location>
        <begin position="24"/>
        <end position="40"/>
    </location>
</feature>
<evidence type="ECO:0000313" key="14">
    <source>
        <dbReference type="WBParaSite" id="TCNE_0000110401-mRNA-1"/>
    </source>
</evidence>
<keyword evidence="7 11" id="KW-0472">Membrane</keyword>
<keyword evidence="13" id="KW-1185">Reference proteome</keyword>
<accession>A0A183TXY5</accession>
<dbReference type="AlphaFoldDB" id="A0A183TXY5"/>
<dbReference type="EMBL" id="UYWY01000715">
    <property type="protein sequence ID" value="VDM25476.1"/>
    <property type="molecule type" value="Genomic_DNA"/>
</dbReference>
<feature type="transmembrane region" description="Helical" evidence="11">
    <location>
        <begin position="403"/>
        <end position="427"/>
    </location>
</feature>
<dbReference type="PANTHER" id="PTHR13906:SF16">
    <property type="entry name" value="LYSOPHOSPHOLIPID ACYLTRANSFERASE 7"/>
    <property type="match status" value="1"/>
</dbReference>
<reference evidence="12 13" key="2">
    <citation type="submission" date="2018-11" db="EMBL/GenBank/DDBJ databases">
        <authorList>
            <consortium name="Pathogen Informatics"/>
        </authorList>
    </citation>
    <scope>NUCLEOTIDE SEQUENCE [LARGE SCALE GENOMIC DNA]</scope>
</reference>
<evidence type="ECO:0000313" key="12">
    <source>
        <dbReference type="EMBL" id="VDM25476.1"/>
    </source>
</evidence>
<keyword evidence="4" id="KW-0808">Transferase</keyword>
<reference evidence="14" key="1">
    <citation type="submission" date="2016-06" db="UniProtKB">
        <authorList>
            <consortium name="WormBaseParasite"/>
        </authorList>
    </citation>
    <scope>IDENTIFICATION</scope>
</reference>
<evidence type="ECO:0000256" key="10">
    <source>
        <dbReference type="ARBA" id="ARBA00093678"/>
    </source>
</evidence>
<evidence type="ECO:0000256" key="11">
    <source>
        <dbReference type="SAM" id="Phobius"/>
    </source>
</evidence>
<evidence type="ECO:0000256" key="8">
    <source>
        <dbReference type="ARBA" id="ARBA00023315"/>
    </source>
</evidence>
<dbReference type="GO" id="GO:0016020">
    <property type="term" value="C:membrane"/>
    <property type="evidence" value="ECO:0007669"/>
    <property type="project" value="UniProtKB-SubCell"/>
</dbReference>
<proteinExistence type="inferred from homology"/>
<feature type="transmembrane region" description="Helical" evidence="11">
    <location>
        <begin position="241"/>
        <end position="257"/>
    </location>
</feature>
<keyword evidence="5 11" id="KW-0812">Transmembrane</keyword>
<dbReference type="GO" id="GO:0006661">
    <property type="term" value="P:phosphatidylinositol biosynthetic process"/>
    <property type="evidence" value="ECO:0007669"/>
    <property type="project" value="TreeGrafter"/>
</dbReference>
<comment type="pathway">
    <text evidence="9">Phospholipid metabolism.</text>
</comment>
<evidence type="ECO:0000256" key="1">
    <source>
        <dbReference type="ARBA" id="ARBA00004141"/>
    </source>
</evidence>
<dbReference type="InterPro" id="IPR004299">
    <property type="entry name" value="MBOAT_fam"/>
</dbReference>
<dbReference type="WBParaSite" id="TCNE_0000110401-mRNA-1">
    <property type="protein sequence ID" value="TCNE_0000110401-mRNA-1"/>
    <property type="gene ID" value="TCNE_0000110401"/>
</dbReference>
<evidence type="ECO:0000313" key="13">
    <source>
        <dbReference type="Proteomes" id="UP000050794"/>
    </source>
</evidence>